<reference evidence="1" key="1">
    <citation type="submission" date="2019-05" db="EMBL/GenBank/DDBJ databases">
        <authorList>
            <person name="Zhang S."/>
            <person name="Liu J."/>
        </authorList>
    </citation>
    <scope>NUCLEOTIDE SEQUENCE [LARGE SCALE GENOMIC DNA]</scope>
</reference>
<dbReference type="GeneTree" id="ENSGT00940000166434"/>
<accession>A0A8B9XUU2</accession>
<organism evidence="1 2">
    <name type="scientific">Bos mutus grunniens</name>
    <name type="common">Wild yak</name>
    <name type="synonym">Bos grunniens</name>
    <dbReference type="NCBI Taxonomy" id="30521"/>
    <lineage>
        <taxon>Eukaryota</taxon>
        <taxon>Metazoa</taxon>
        <taxon>Chordata</taxon>
        <taxon>Craniata</taxon>
        <taxon>Vertebrata</taxon>
        <taxon>Euteleostomi</taxon>
        <taxon>Mammalia</taxon>
        <taxon>Eutheria</taxon>
        <taxon>Laurasiatheria</taxon>
        <taxon>Artiodactyla</taxon>
        <taxon>Ruminantia</taxon>
        <taxon>Pecora</taxon>
        <taxon>Bovidae</taxon>
        <taxon>Bovinae</taxon>
        <taxon>Bos</taxon>
    </lineage>
</organism>
<keyword evidence="2" id="KW-1185">Reference proteome</keyword>
<protein>
    <submittedName>
        <fullName evidence="1">Uncharacterized protein</fullName>
    </submittedName>
</protein>
<sequence length="348" mass="40484">MPAKTLDSPDEDWISNVLIRLEAGEQLSRDSFHRLSQLLKHLTSKGYLKQTHLYSLKAVAKRLQQNLQAGHRDISRCYKDALSPVYIKAIPPIRRKEMESWGEPFPIHEPVLLSATNRTQTTQDLSWHPLAESYRKEQVQQLSTAVKKLKHLYQTRKDVPTAFYPSVDKESLDIRALGRRTGPLEKKAQPVSKDEEELPQWETFVALYHVLRMLQKRYARDSAAWMEQFKRLMDLYQLKSPRIQRLLLELLQRKRLQPQHTIYEDAARIKELVPGERLLSDLLCGSSRTPAGPLEFRNVVPLPGQNRVHTIQPTGIAQYGFLELAWKRLPKVNPYRRDRLPNIHTPTL</sequence>
<dbReference type="AlphaFoldDB" id="A0A8B9XUU2"/>
<proteinExistence type="predicted"/>
<evidence type="ECO:0000313" key="2">
    <source>
        <dbReference type="Proteomes" id="UP000694520"/>
    </source>
</evidence>
<reference evidence="1" key="3">
    <citation type="submission" date="2025-09" db="UniProtKB">
        <authorList>
            <consortium name="Ensembl"/>
        </authorList>
    </citation>
    <scope>IDENTIFICATION</scope>
</reference>
<dbReference type="Proteomes" id="UP000694520">
    <property type="component" value="Chromosome 20"/>
</dbReference>
<reference evidence="1" key="2">
    <citation type="submission" date="2025-08" db="UniProtKB">
        <authorList>
            <consortium name="Ensembl"/>
        </authorList>
    </citation>
    <scope>IDENTIFICATION</scope>
</reference>
<name>A0A8B9XUU2_BOSMU</name>
<dbReference type="PANTHER" id="PTHR42968:SF28">
    <property type="entry name" value="WD REPEAT DOMAIN 87"/>
    <property type="match status" value="1"/>
</dbReference>
<evidence type="ECO:0000313" key="1">
    <source>
        <dbReference type="Ensembl" id="ENSBGRP00000026871.1"/>
    </source>
</evidence>
<dbReference type="Ensembl" id="ENSBGRT00000031006.1">
    <property type="protein sequence ID" value="ENSBGRP00000026871.1"/>
    <property type="gene ID" value="ENSBGRG00000016885.1"/>
</dbReference>
<dbReference type="PANTHER" id="PTHR42968">
    <property type="entry name" value="WD REPEAT-CONTAINING"/>
    <property type="match status" value="1"/>
</dbReference>